<dbReference type="GO" id="GO:0005737">
    <property type="term" value="C:cytoplasm"/>
    <property type="evidence" value="ECO:0007669"/>
    <property type="project" value="TreeGrafter"/>
</dbReference>
<keyword evidence="7" id="KW-1185">Reference proteome</keyword>
<keyword evidence="4" id="KW-0460">Magnesium</keyword>
<dbReference type="OrthoDB" id="7066910at2"/>
<keyword evidence="2" id="KW-0479">Metal-binding</keyword>
<sequence>MTLHIQTQRPLVMPSARKTDLRTQFGTLVYRVQNDKTQVLLITTRRTKRWSIPKGWPMHGLTPAQAAAQEAWEEAGVRGTVFDQCLGVYAYSKTIKTRGGHLPVPILVMVYPVQARKLSAKFPEAGQRRRKWYSPKKAAARINEPELAQIIRNFDARHLR</sequence>
<reference evidence="6 7" key="1">
    <citation type="submission" date="2019-04" db="EMBL/GenBank/DDBJ databases">
        <title>Genome sequence of Pelagicola litoralis CL-ES2.</title>
        <authorList>
            <person name="Cao J."/>
        </authorList>
    </citation>
    <scope>NUCLEOTIDE SEQUENCE [LARGE SCALE GENOMIC DNA]</scope>
    <source>
        <strain evidence="6 7">CL-ES2</strain>
    </source>
</reference>
<dbReference type="GO" id="GO:0016462">
    <property type="term" value="F:pyrophosphatase activity"/>
    <property type="evidence" value="ECO:0007669"/>
    <property type="project" value="InterPro"/>
</dbReference>
<evidence type="ECO:0000313" key="7">
    <source>
        <dbReference type="Proteomes" id="UP000306575"/>
    </source>
</evidence>
<organism evidence="6 7">
    <name type="scientific">Shimia litoralis</name>
    <dbReference type="NCBI Taxonomy" id="420403"/>
    <lineage>
        <taxon>Bacteria</taxon>
        <taxon>Pseudomonadati</taxon>
        <taxon>Pseudomonadota</taxon>
        <taxon>Alphaproteobacteria</taxon>
        <taxon>Rhodobacterales</taxon>
        <taxon>Roseobacteraceae</taxon>
    </lineage>
</organism>
<dbReference type="AlphaFoldDB" id="A0A4U7N8D9"/>
<dbReference type="SUPFAM" id="SSF55811">
    <property type="entry name" value="Nudix"/>
    <property type="match status" value="1"/>
</dbReference>
<evidence type="ECO:0000313" key="6">
    <source>
        <dbReference type="EMBL" id="TKZ21957.1"/>
    </source>
</evidence>
<evidence type="ECO:0000256" key="4">
    <source>
        <dbReference type="ARBA" id="ARBA00022842"/>
    </source>
</evidence>
<feature type="domain" description="Nudix hydrolase" evidence="5">
    <location>
        <begin position="20"/>
        <end position="155"/>
    </location>
</feature>
<protein>
    <submittedName>
        <fullName evidence="6">NUDIX hydrolase</fullName>
    </submittedName>
</protein>
<dbReference type="Pfam" id="PF00293">
    <property type="entry name" value="NUDIX"/>
    <property type="match status" value="1"/>
</dbReference>
<evidence type="ECO:0000256" key="2">
    <source>
        <dbReference type="ARBA" id="ARBA00022723"/>
    </source>
</evidence>
<dbReference type="InterPro" id="IPR015797">
    <property type="entry name" value="NUDIX_hydrolase-like_dom_sf"/>
</dbReference>
<dbReference type="EMBL" id="SULI01000003">
    <property type="protein sequence ID" value="TKZ21957.1"/>
    <property type="molecule type" value="Genomic_DNA"/>
</dbReference>
<comment type="caution">
    <text evidence="6">The sequence shown here is derived from an EMBL/GenBank/DDBJ whole genome shotgun (WGS) entry which is preliminary data.</text>
</comment>
<keyword evidence="3 6" id="KW-0378">Hydrolase</keyword>
<proteinExistence type="predicted"/>
<dbReference type="InterPro" id="IPR000086">
    <property type="entry name" value="NUDIX_hydrolase_dom"/>
</dbReference>
<dbReference type="GO" id="GO:0046872">
    <property type="term" value="F:metal ion binding"/>
    <property type="evidence" value="ECO:0007669"/>
    <property type="project" value="UniProtKB-KW"/>
</dbReference>
<name>A0A4U7N8D9_9RHOB</name>
<evidence type="ECO:0000259" key="5">
    <source>
        <dbReference type="PROSITE" id="PS51462"/>
    </source>
</evidence>
<dbReference type="Proteomes" id="UP000306575">
    <property type="component" value="Unassembled WGS sequence"/>
</dbReference>
<evidence type="ECO:0000256" key="3">
    <source>
        <dbReference type="ARBA" id="ARBA00022801"/>
    </source>
</evidence>
<dbReference type="InterPro" id="IPR047198">
    <property type="entry name" value="DDP-like_NUDIX"/>
</dbReference>
<accession>A0A4U7N8D9</accession>
<gene>
    <name evidence="6" type="ORF">FAP39_04150</name>
</gene>
<evidence type="ECO:0000256" key="1">
    <source>
        <dbReference type="ARBA" id="ARBA00001946"/>
    </source>
</evidence>
<dbReference type="PANTHER" id="PTHR12629">
    <property type="entry name" value="DIPHOSPHOINOSITOL POLYPHOSPHATE PHOSPHOHYDROLASE"/>
    <property type="match status" value="1"/>
</dbReference>
<comment type="cofactor">
    <cofactor evidence="1">
        <name>Mg(2+)</name>
        <dbReference type="ChEBI" id="CHEBI:18420"/>
    </cofactor>
</comment>
<dbReference type="Gene3D" id="3.90.79.10">
    <property type="entry name" value="Nucleoside Triphosphate Pyrophosphohydrolase"/>
    <property type="match status" value="1"/>
</dbReference>
<dbReference type="PROSITE" id="PS51462">
    <property type="entry name" value="NUDIX"/>
    <property type="match status" value="1"/>
</dbReference>
<dbReference type="PANTHER" id="PTHR12629:SF0">
    <property type="entry name" value="DIPHOSPHOINOSITOL-POLYPHOSPHATE DIPHOSPHATASE"/>
    <property type="match status" value="1"/>
</dbReference>
<dbReference type="CDD" id="cd04666">
    <property type="entry name" value="NUDIX_DIPP2_like_Nudt4"/>
    <property type="match status" value="1"/>
</dbReference>